<dbReference type="Proteomes" id="UP000479710">
    <property type="component" value="Unassembled WGS sequence"/>
</dbReference>
<sequence>MAIAIVKGREGRVMEDLPHLDAALLARWCDGRWPAAADRPTTSVAVSKIGEEEGVHELDFFLGKKTEMKKKNKGGPCRPK</sequence>
<gene>
    <name evidence="1" type="ORF">E2562_028196</name>
</gene>
<organism evidence="1 2">
    <name type="scientific">Oryza meyeriana var. granulata</name>
    <dbReference type="NCBI Taxonomy" id="110450"/>
    <lineage>
        <taxon>Eukaryota</taxon>
        <taxon>Viridiplantae</taxon>
        <taxon>Streptophyta</taxon>
        <taxon>Embryophyta</taxon>
        <taxon>Tracheophyta</taxon>
        <taxon>Spermatophyta</taxon>
        <taxon>Magnoliopsida</taxon>
        <taxon>Liliopsida</taxon>
        <taxon>Poales</taxon>
        <taxon>Poaceae</taxon>
        <taxon>BOP clade</taxon>
        <taxon>Oryzoideae</taxon>
        <taxon>Oryzeae</taxon>
        <taxon>Oryzinae</taxon>
        <taxon>Oryza</taxon>
        <taxon>Oryza meyeriana</taxon>
    </lineage>
</organism>
<comment type="caution">
    <text evidence="1">The sequence shown here is derived from an EMBL/GenBank/DDBJ whole genome shotgun (WGS) entry which is preliminary data.</text>
</comment>
<name>A0A6G1CU20_9ORYZ</name>
<proteinExistence type="predicted"/>
<evidence type="ECO:0000313" key="2">
    <source>
        <dbReference type="Proteomes" id="UP000479710"/>
    </source>
</evidence>
<evidence type="ECO:0000313" key="1">
    <source>
        <dbReference type="EMBL" id="KAF0903640.1"/>
    </source>
</evidence>
<accession>A0A6G1CU20</accession>
<reference evidence="1 2" key="1">
    <citation type="submission" date="2019-11" db="EMBL/GenBank/DDBJ databases">
        <title>Whole genome sequence of Oryza granulata.</title>
        <authorList>
            <person name="Li W."/>
        </authorList>
    </citation>
    <scope>NUCLEOTIDE SEQUENCE [LARGE SCALE GENOMIC DNA]</scope>
    <source>
        <strain evidence="2">cv. Menghai</strain>
        <tissue evidence="1">Leaf</tissue>
    </source>
</reference>
<dbReference type="EMBL" id="SPHZ02000008">
    <property type="protein sequence ID" value="KAF0903640.1"/>
    <property type="molecule type" value="Genomic_DNA"/>
</dbReference>
<dbReference type="AlphaFoldDB" id="A0A6G1CU20"/>
<protein>
    <submittedName>
        <fullName evidence="1">Uncharacterized protein</fullName>
    </submittedName>
</protein>
<keyword evidence="2" id="KW-1185">Reference proteome</keyword>